<feature type="compositionally biased region" description="Basic and acidic residues" evidence="1">
    <location>
        <begin position="453"/>
        <end position="468"/>
    </location>
</feature>
<feature type="region of interest" description="Disordered" evidence="1">
    <location>
        <begin position="422"/>
        <end position="521"/>
    </location>
</feature>
<dbReference type="EMBL" id="CM035426">
    <property type="protein sequence ID" value="KAH7316049.1"/>
    <property type="molecule type" value="Genomic_DNA"/>
</dbReference>
<keyword evidence="3" id="KW-1185">Reference proteome</keyword>
<dbReference type="EMBL" id="CM035426">
    <property type="protein sequence ID" value="KAH7316050.1"/>
    <property type="molecule type" value="Genomic_DNA"/>
</dbReference>
<feature type="compositionally biased region" description="Basic and acidic residues" evidence="1">
    <location>
        <begin position="56"/>
        <end position="67"/>
    </location>
</feature>
<name>A0A8T2SBH6_CERRI</name>
<dbReference type="EMBL" id="CM035426">
    <property type="protein sequence ID" value="KAH7316048.1"/>
    <property type="molecule type" value="Genomic_DNA"/>
</dbReference>
<protein>
    <submittedName>
        <fullName evidence="2">Uncharacterized protein</fullName>
    </submittedName>
</protein>
<feature type="compositionally biased region" description="Basic and acidic residues" evidence="1">
    <location>
        <begin position="32"/>
        <end position="43"/>
    </location>
</feature>
<feature type="compositionally biased region" description="Basic and acidic residues" evidence="1">
    <location>
        <begin position="558"/>
        <end position="590"/>
    </location>
</feature>
<accession>A0A8T2SBH6</accession>
<evidence type="ECO:0000313" key="3">
    <source>
        <dbReference type="Proteomes" id="UP000825935"/>
    </source>
</evidence>
<reference evidence="2" key="1">
    <citation type="submission" date="2021-08" db="EMBL/GenBank/DDBJ databases">
        <title>WGS assembly of Ceratopteris richardii.</title>
        <authorList>
            <person name="Marchant D.B."/>
            <person name="Chen G."/>
            <person name="Jenkins J."/>
            <person name="Shu S."/>
            <person name="Leebens-Mack J."/>
            <person name="Grimwood J."/>
            <person name="Schmutz J."/>
            <person name="Soltis P."/>
            <person name="Soltis D."/>
            <person name="Chen Z.-H."/>
        </authorList>
    </citation>
    <scope>NUCLEOTIDE SEQUENCE</scope>
    <source>
        <strain evidence="2">Whitten #5841</strain>
        <tissue evidence="2">Leaf</tissue>
    </source>
</reference>
<evidence type="ECO:0000256" key="1">
    <source>
        <dbReference type="SAM" id="MobiDB-lite"/>
    </source>
</evidence>
<dbReference type="EMBL" id="CM035426">
    <property type="protein sequence ID" value="KAH7316047.1"/>
    <property type="molecule type" value="Genomic_DNA"/>
</dbReference>
<organism evidence="2 3">
    <name type="scientific">Ceratopteris richardii</name>
    <name type="common">Triangle waterfern</name>
    <dbReference type="NCBI Taxonomy" id="49495"/>
    <lineage>
        <taxon>Eukaryota</taxon>
        <taxon>Viridiplantae</taxon>
        <taxon>Streptophyta</taxon>
        <taxon>Embryophyta</taxon>
        <taxon>Tracheophyta</taxon>
        <taxon>Polypodiopsida</taxon>
        <taxon>Polypodiidae</taxon>
        <taxon>Polypodiales</taxon>
        <taxon>Pteridineae</taxon>
        <taxon>Pteridaceae</taxon>
        <taxon>Parkerioideae</taxon>
        <taxon>Ceratopteris</taxon>
    </lineage>
</organism>
<feature type="region of interest" description="Disordered" evidence="1">
    <location>
        <begin position="547"/>
        <end position="604"/>
    </location>
</feature>
<feature type="compositionally biased region" description="Basic residues" evidence="1">
    <location>
        <begin position="496"/>
        <end position="514"/>
    </location>
</feature>
<gene>
    <name evidence="2" type="ORF">KP509_21G076500</name>
</gene>
<feature type="compositionally biased region" description="Basic and acidic residues" evidence="1">
    <location>
        <begin position="1"/>
        <end position="21"/>
    </location>
</feature>
<comment type="caution">
    <text evidence="2">The sequence shown here is derived from an EMBL/GenBank/DDBJ whole genome shotgun (WGS) entry which is preliminary data.</text>
</comment>
<proteinExistence type="predicted"/>
<sequence>MKGRDVDSLKTSRENRHDGGRSGKHPLHAPSFRRDRNRGDGFSRTHQVRPISPPDARGEMSRRDTGRFSDYSDPSLRRRHSVSPLGASWHPSDVPSFLERSSDRYRQMSPQKPLRPLSPRYPMHLSPRARTFLPLSDGSVRDISPPRPGLRPRFPRLALRPLLSQGFRGLPRMSSPPLLAAFDREHGRHAHEGLLAGRGGHMSALTSASSLGAGTADVLRKQEDETLSGSSMLVSRSIVMNDGTVGTFYVLPPDPPLQETKGSAFGGQVLPPLSDVLSQYNSGPIVSRNAIDGDFLFPQDQRPSDRSISRQSHFAAVEKSLSDHPLIQRDQPQRPHEDVFNNLEGRRFSQTPLPSRHGVFGLSNRNSYVSELQRGSRRMDYENEMDSVHPIELPLGERYGSPYRYRKIDKEVIAYDRGERNSEIPRVPGEGRTSSVYPLLHDLPRQPGLARSPDPRQDSMFDPRDVILQRHARTPPRDELRRKEFVRDDLDYGPSMHRHLSPRRNVRMSPRRMRSLSPPKSRKISYFEEERRAWKRKFIEMGGVPFIDHRTSQLPDPASKKREKDICNNSMQDRRPSGWDRRDGWPERRGGNTSRTGKRSRKGK</sequence>
<dbReference type="Proteomes" id="UP000825935">
    <property type="component" value="Chromosome 21"/>
</dbReference>
<evidence type="ECO:0000313" key="2">
    <source>
        <dbReference type="EMBL" id="KAH7316049.1"/>
    </source>
</evidence>
<feature type="compositionally biased region" description="Basic and acidic residues" evidence="1">
    <location>
        <begin position="475"/>
        <end position="490"/>
    </location>
</feature>
<feature type="region of interest" description="Disordered" evidence="1">
    <location>
        <begin position="1"/>
        <end position="122"/>
    </location>
</feature>
<dbReference type="AlphaFoldDB" id="A0A8T2SBH6"/>